<evidence type="ECO:0000313" key="4">
    <source>
        <dbReference type="EMBL" id="MBU3161238.1"/>
    </source>
</evidence>
<dbReference type="InterPro" id="IPR000889">
    <property type="entry name" value="Glutathione_peroxidase"/>
</dbReference>
<comment type="caution">
    <text evidence="4">The sequence shown here is derived from an EMBL/GenBank/DDBJ whole genome shotgun (WGS) entry which is preliminary data.</text>
</comment>
<evidence type="ECO:0000256" key="2">
    <source>
        <dbReference type="ARBA" id="ARBA00022559"/>
    </source>
</evidence>
<dbReference type="PANTHER" id="PTHR11592:SF78">
    <property type="entry name" value="GLUTATHIONE PEROXIDASE"/>
    <property type="match status" value="1"/>
</dbReference>
<comment type="similarity">
    <text evidence="1">Belongs to the glutathione peroxidase family.</text>
</comment>
<dbReference type="InterPro" id="IPR029759">
    <property type="entry name" value="GPX_AS"/>
</dbReference>
<keyword evidence="2 4" id="KW-0575">Peroxidase</keyword>
<reference evidence="4 5" key="1">
    <citation type="submission" date="2021-06" db="EMBL/GenBank/DDBJ databases">
        <title>Clostridia strains as spoilage organisms.</title>
        <authorList>
            <person name="Wambui J."/>
            <person name="Stephan R."/>
            <person name="Stevens M.J.A."/>
        </authorList>
    </citation>
    <scope>NUCLEOTIDE SEQUENCE [LARGE SCALE GENOMIC DNA]</scope>
    <source>
        <strain evidence="4 5">DSM 14204</strain>
    </source>
</reference>
<protein>
    <submittedName>
        <fullName evidence="4">Glutathione peroxidase</fullName>
    </submittedName>
</protein>
<evidence type="ECO:0000313" key="5">
    <source>
        <dbReference type="Proteomes" id="UP000776252"/>
    </source>
</evidence>
<keyword evidence="3" id="KW-0560">Oxidoreductase</keyword>
<dbReference type="PANTHER" id="PTHR11592">
    <property type="entry name" value="GLUTATHIONE PEROXIDASE"/>
    <property type="match status" value="1"/>
</dbReference>
<evidence type="ECO:0000256" key="1">
    <source>
        <dbReference type="ARBA" id="ARBA00006926"/>
    </source>
</evidence>
<dbReference type="CDD" id="cd00340">
    <property type="entry name" value="GSH_Peroxidase"/>
    <property type="match status" value="1"/>
</dbReference>
<dbReference type="GO" id="GO:0004601">
    <property type="term" value="F:peroxidase activity"/>
    <property type="evidence" value="ECO:0007669"/>
    <property type="project" value="UniProtKB-KW"/>
</dbReference>
<dbReference type="InterPro" id="IPR029760">
    <property type="entry name" value="GPX_CS"/>
</dbReference>
<dbReference type="Proteomes" id="UP000776252">
    <property type="component" value="Unassembled WGS sequence"/>
</dbReference>
<organism evidence="4 5">
    <name type="scientific">Clostridium frigoris</name>
    <dbReference type="NCBI Taxonomy" id="205327"/>
    <lineage>
        <taxon>Bacteria</taxon>
        <taxon>Bacillati</taxon>
        <taxon>Bacillota</taxon>
        <taxon>Clostridia</taxon>
        <taxon>Eubacteriales</taxon>
        <taxon>Clostridiaceae</taxon>
        <taxon>Clostridium</taxon>
    </lineage>
</organism>
<proteinExistence type="inferred from homology"/>
<keyword evidence="5" id="KW-1185">Reference proteome</keyword>
<gene>
    <name evidence="4" type="ORF">KPL37_16080</name>
</gene>
<dbReference type="Pfam" id="PF00255">
    <property type="entry name" value="GSHPx"/>
    <property type="match status" value="1"/>
</dbReference>
<accession>A0ABS6BXA4</accession>
<evidence type="ECO:0000256" key="3">
    <source>
        <dbReference type="ARBA" id="ARBA00023002"/>
    </source>
</evidence>
<name>A0ABS6BXA4_9CLOT</name>
<sequence length="233" mass="26996">MSIYDYKAITIDGDEVSLEQYKGKILVIVNTASKCGFTPQYEGLENLYEQYKDKDFEILGFPSNQFAGQEPGENDEIKDFCLINYGVSFQLFKKSDVIGKNPHPLFSYLTAKATFKGFDLKQPNDKKLYEMLKKRFPEFLKGNSIKWNFTKFLIDRDGRIVKRYEPTTEPFAMSKDIEKLLDVSKHNDIPVMDKSETDVNNKKIYTGDDDEEVLNCEGKPCNFVYDDKTIEKE</sequence>
<dbReference type="PROSITE" id="PS51355">
    <property type="entry name" value="GLUTATHIONE_PEROXID_3"/>
    <property type="match status" value="1"/>
</dbReference>
<dbReference type="PROSITE" id="PS00763">
    <property type="entry name" value="GLUTATHIONE_PEROXID_2"/>
    <property type="match status" value="1"/>
</dbReference>
<dbReference type="PROSITE" id="PS00460">
    <property type="entry name" value="GLUTATHIONE_PEROXID_1"/>
    <property type="match status" value="1"/>
</dbReference>
<dbReference type="EMBL" id="JAHLDV010000053">
    <property type="protein sequence ID" value="MBU3161238.1"/>
    <property type="molecule type" value="Genomic_DNA"/>
</dbReference>